<evidence type="ECO:0000259" key="2">
    <source>
        <dbReference type="Pfam" id="PF15862"/>
    </source>
</evidence>
<dbReference type="InterPro" id="IPR031722">
    <property type="entry name" value="Coilin_N"/>
</dbReference>
<dbReference type="OrthoDB" id="7453349at2759"/>
<accession>A0A8J2R7W6</accession>
<feature type="compositionally biased region" description="Basic residues" evidence="1">
    <location>
        <begin position="215"/>
        <end position="226"/>
    </location>
</feature>
<comment type="caution">
    <text evidence="3">The sequence shown here is derived from an EMBL/GenBank/DDBJ whole genome shotgun (WGS) entry which is preliminary data.</text>
</comment>
<proteinExistence type="predicted"/>
<name>A0A8J2R7W6_9NEOP</name>
<evidence type="ECO:0000313" key="4">
    <source>
        <dbReference type="Proteomes" id="UP000789524"/>
    </source>
</evidence>
<dbReference type="Pfam" id="PF15862">
    <property type="entry name" value="Coilin_N"/>
    <property type="match status" value="1"/>
</dbReference>
<dbReference type="AlphaFoldDB" id="A0A8J2R7W6"/>
<feature type="compositionally biased region" description="Pro residues" evidence="1">
    <location>
        <begin position="258"/>
        <end position="267"/>
    </location>
</feature>
<evidence type="ECO:0000256" key="1">
    <source>
        <dbReference type="SAM" id="MobiDB-lite"/>
    </source>
</evidence>
<evidence type="ECO:0000313" key="3">
    <source>
        <dbReference type="EMBL" id="CAG9585000.1"/>
    </source>
</evidence>
<feature type="compositionally biased region" description="Low complexity" evidence="1">
    <location>
        <begin position="230"/>
        <end position="242"/>
    </location>
</feature>
<organism evidence="3 4">
    <name type="scientific">Danaus chrysippus</name>
    <name type="common">African queen</name>
    <dbReference type="NCBI Taxonomy" id="151541"/>
    <lineage>
        <taxon>Eukaryota</taxon>
        <taxon>Metazoa</taxon>
        <taxon>Ecdysozoa</taxon>
        <taxon>Arthropoda</taxon>
        <taxon>Hexapoda</taxon>
        <taxon>Insecta</taxon>
        <taxon>Pterygota</taxon>
        <taxon>Neoptera</taxon>
        <taxon>Endopterygota</taxon>
        <taxon>Lepidoptera</taxon>
        <taxon>Glossata</taxon>
        <taxon>Ditrysia</taxon>
        <taxon>Papilionoidea</taxon>
        <taxon>Nymphalidae</taxon>
        <taxon>Danainae</taxon>
        <taxon>Danaini</taxon>
        <taxon>Danaina</taxon>
        <taxon>Danaus</taxon>
        <taxon>Anosia</taxon>
    </lineage>
</organism>
<sequence length="294" mass="32919">MKNCSYSSNESELTDSSVKSRACFRVSVCLRRYFQDHRSRCYMLVPRRRRVRWLERRIKKVFSINDAFCLCIDGHMLPSSEPLALLVPGETIQVIPLKEESNIDNLSNGNSKGMETIDNSSCDITATNSSRGICDMTPNNTSDNDLERPSEEVVENIQFPCREEAATSESVSSLQNEMEVMNQSVFDEADGSMDSLQQMKQQALMLLDGGSEPKRRVRRRVRRRKRPSPEVRAPSPSASRPAPSLPPPGRDHLRFSSPSPPRLPAPSSPATLDVERNESASARLPRVITPLAAD</sequence>
<reference evidence="3" key="1">
    <citation type="submission" date="2021-09" db="EMBL/GenBank/DDBJ databases">
        <authorList>
            <person name="Martin H S."/>
        </authorList>
    </citation>
    <scope>NUCLEOTIDE SEQUENCE</scope>
</reference>
<dbReference type="Proteomes" id="UP000789524">
    <property type="component" value="Unassembled WGS sequence"/>
</dbReference>
<gene>
    <name evidence="3" type="ORF">DCHRY22_LOCUS15493</name>
</gene>
<feature type="region of interest" description="Disordered" evidence="1">
    <location>
        <begin position="206"/>
        <end position="294"/>
    </location>
</feature>
<dbReference type="EMBL" id="CAKASE010000083">
    <property type="protein sequence ID" value="CAG9585000.1"/>
    <property type="molecule type" value="Genomic_DNA"/>
</dbReference>
<feature type="domain" description="Coilin N-terminal" evidence="2">
    <location>
        <begin position="30"/>
        <end position="114"/>
    </location>
</feature>
<protein>
    <submittedName>
        <fullName evidence="3">(African queen) hypothetical protein</fullName>
    </submittedName>
</protein>
<keyword evidence="4" id="KW-1185">Reference proteome</keyword>